<dbReference type="InterPro" id="IPR058053">
    <property type="entry name" value="RamC_C"/>
</dbReference>
<feature type="domain" description="Protein kinase" evidence="1">
    <location>
        <begin position="226"/>
        <end position="531"/>
    </location>
</feature>
<dbReference type="InterPro" id="IPR011009">
    <property type="entry name" value="Kinase-like_dom_sf"/>
</dbReference>
<dbReference type="Proteomes" id="UP001520654">
    <property type="component" value="Unassembled WGS sequence"/>
</dbReference>
<dbReference type="InterPro" id="IPR057929">
    <property type="entry name" value="RamC_N"/>
</dbReference>
<dbReference type="SMART" id="SM01260">
    <property type="entry name" value="LANC_like"/>
    <property type="match status" value="1"/>
</dbReference>
<proteinExistence type="predicted"/>
<name>A0ABS8EGG0_9ACTN</name>
<organism evidence="2 3">
    <name type="scientific">Streptomyces flavotricini</name>
    <dbReference type="NCBI Taxonomy" id="66888"/>
    <lineage>
        <taxon>Bacteria</taxon>
        <taxon>Bacillati</taxon>
        <taxon>Actinomycetota</taxon>
        <taxon>Actinomycetes</taxon>
        <taxon>Kitasatosporales</taxon>
        <taxon>Streptomycetaceae</taxon>
        <taxon>Streptomyces</taxon>
    </lineage>
</organism>
<dbReference type="Gene3D" id="1.10.510.10">
    <property type="entry name" value="Transferase(Phosphotransferase) domain 1"/>
    <property type="match status" value="1"/>
</dbReference>
<dbReference type="InterPro" id="IPR007822">
    <property type="entry name" value="LANC-like"/>
</dbReference>
<protein>
    <submittedName>
        <fullName evidence="2">Class III lanthionine synthetase LanKC</fullName>
    </submittedName>
</protein>
<evidence type="ECO:0000313" key="2">
    <source>
        <dbReference type="EMBL" id="MCC0100156.1"/>
    </source>
</evidence>
<dbReference type="Gene3D" id="1.50.10.20">
    <property type="match status" value="2"/>
</dbReference>
<evidence type="ECO:0000259" key="1">
    <source>
        <dbReference type="PROSITE" id="PS50011"/>
    </source>
</evidence>
<reference evidence="2 3" key="1">
    <citation type="submission" date="2021-08" db="EMBL/GenBank/DDBJ databases">
        <title>Genomic Architecture of Streptomyces flavotricini NGL1 and Streptomyces erythrochromogenes HMS4 With Differential Plant Beneficial attributes and laccase production capabilities.</title>
        <authorList>
            <person name="Salwan R."/>
            <person name="Kaur R."/>
            <person name="Sharma V."/>
        </authorList>
    </citation>
    <scope>NUCLEOTIDE SEQUENCE [LARGE SCALE GENOMIC DNA]</scope>
    <source>
        <strain evidence="2 3">NGL1</strain>
    </source>
</reference>
<dbReference type="SMART" id="SM00220">
    <property type="entry name" value="S_TKc"/>
    <property type="match status" value="1"/>
</dbReference>
<dbReference type="SUPFAM" id="SSF56112">
    <property type="entry name" value="Protein kinase-like (PK-like)"/>
    <property type="match status" value="1"/>
</dbReference>
<accession>A0ABS8EGG0</accession>
<dbReference type="PROSITE" id="PS50011">
    <property type="entry name" value="PROTEIN_KINASE_DOM"/>
    <property type="match status" value="1"/>
</dbReference>
<dbReference type="RefSeq" id="WP_229343442.1">
    <property type="nucleotide sequence ID" value="NZ_JAINUL010000001.1"/>
</dbReference>
<comment type="caution">
    <text evidence="2">The sequence shown here is derived from an EMBL/GenBank/DDBJ whole genome shotgun (WGS) entry which is preliminary data.</text>
</comment>
<dbReference type="InterPro" id="IPR000719">
    <property type="entry name" value="Prot_kinase_dom"/>
</dbReference>
<dbReference type="NCBIfam" id="NF038151">
    <property type="entry name" value="lanthi_synth_III"/>
    <property type="match status" value="1"/>
</dbReference>
<dbReference type="CDD" id="cd04791">
    <property type="entry name" value="LanC_SerThrkinase"/>
    <property type="match status" value="1"/>
</dbReference>
<keyword evidence="3" id="KW-1185">Reference proteome</keyword>
<dbReference type="Pfam" id="PF05147">
    <property type="entry name" value="LANC_like"/>
    <property type="match status" value="1"/>
</dbReference>
<dbReference type="EMBL" id="JAINUL010000001">
    <property type="protein sequence ID" value="MCC0100156.1"/>
    <property type="molecule type" value="Genomic_DNA"/>
</dbReference>
<dbReference type="Pfam" id="PF25816">
    <property type="entry name" value="RamC_N"/>
    <property type="match status" value="1"/>
</dbReference>
<evidence type="ECO:0000313" key="3">
    <source>
        <dbReference type="Proteomes" id="UP001520654"/>
    </source>
</evidence>
<gene>
    <name evidence="2" type="primary">lanKC</name>
    <name evidence="2" type="ORF">K7B10_36315</name>
</gene>
<dbReference type="InterPro" id="IPR053524">
    <property type="entry name" value="Aerial_hyphae_peptide-synth"/>
</dbReference>
<dbReference type="SUPFAM" id="SSF158745">
    <property type="entry name" value="LanC-like"/>
    <property type="match status" value="1"/>
</dbReference>
<sequence length="869" mass="92281">MNLEQMYAFCLADPVFFDVPQRIADEDERWTPPQVGDATTVRDDADVWVRVFFGRPLPLQGWKIHISADVPAAQEILHKAAAVCASHRVAFKYLRSARLLSAFNSKYAHRGSSGKFIAVYPADDEELKALLDALTAALDGQRGPYILSDLRWSDSSPVFVRYGAFAARWARDGGDAPVLAIARPDGTPVPDPRTAAFTPPPWAPMPGFLRERVERFSVISRVDLPYEIVRPLHFSNGGGVYLAKDPGSGDLVVLKEARPLAGLDARGLDAVARLRHEHRMLTALAGTGLVPRVLGYETHWEHDFLVQEHIDGDPLAKAGVLRLPLVRPGATPQTYAEYTRWSLSVLDKVAAAAAAVHRAGVVFGDLHPNNVIVRPDDTVTFIDLEAAHLVGEERTGLLGAPGFAAPAHVTGTDVDAYGLAALRLGQFIPLTALSGPDPAKPDQLARWAHELFPLPAGYAHEAAAAMAAIAGTTAAPPRGPGAVGADWEENRAGLVAALTACATPHREDRLFPNDPDGAREGGGTNLSHGAAGVLYALHATGHAVDPAWTDWLTAATLRDIDRAPVGLFNGSCGVATVLDLLGRHEEATEILGRALDRTGEPTSLGLLTGLPGTGLTALGFHARRGDDGHLDHARRIAERVAERIGAASERPVGKNRGAGLTTGAAGAALFLVRLHERTGEPGYLDLAERALRHDLAQCADVDGSLQVDDGWRSVLYLGTGSTGIGLALAAYLEHRTGEGLAEALASIRLAARGQFTVFPGLLDGRAGLLYFLTAVGGGADDAAALEGHRRDLWRHAVPHGDGLAFPGRHLVRLSMDLATGSAGVLLAMDGARRRTDHLLPLLGGPAPATAARSLLHRSRSSETPAAGRR</sequence>